<dbReference type="EnsemblPlants" id="OGLUM08G07140.1">
    <property type="protein sequence ID" value="OGLUM08G07140.1"/>
    <property type="gene ID" value="OGLUM08G07140"/>
</dbReference>
<sequence>MSKWVLKYDVNLAPLPKMILYESDDVHNESEWNSDDDNIIGDLDESEEKGWRFPKFFDFLGFHPYKEVVYLMHSSGNLECSKVQYLGQNLVNEYNRGMEMSFPYTPCLVDLLPERAHQKCS</sequence>
<organism evidence="1">
    <name type="scientific">Oryza glumipatula</name>
    <dbReference type="NCBI Taxonomy" id="40148"/>
    <lineage>
        <taxon>Eukaryota</taxon>
        <taxon>Viridiplantae</taxon>
        <taxon>Streptophyta</taxon>
        <taxon>Embryophyta</taxon>
        <taxon>Tracheophyta</taxon>
        <taxon>Spermatophyta</taxon>
        <taxon>Magnoliopsida</taxon>
        <taxon>Liliopsida</taxon>
        <taxon>Poales</taxon>
        <taxon>Poaceae</taxon>
        <taxon>BOP clade</taxon>
        <taxon>Oryzoideae</taxon>
        <taxon>Oryzeae</taxon>
        <taxon>Oryzinae</taxon>
        <taxon>Oryza</taxon>
    </lineage>
</organism>
<dbReference type="PANTHER" id="PTHR34591">
    <property type="entry name" value="OS03G0653100 PROTEIN-RELATED"/>
    <property type="match status" value="1"/>
</dbReference>
<evidence type="ECO:0000313" key="2">
    <source>
        <dbReference type="Proteomes" id="UP000026961"/>
    </source>
</evidence>
<reference evidence="1" key="1">
    <citation type="submission" date="2015-04" db="UniProtKB">
        <authorList>
            <consortium name="EnsemblPlants"/>
        </authorList>
    </citation>
    <scope>IDENTIFICATION</scope>
</reference>
<proteinExistence type="predicted"/>
<evidence type="ECO:0000313" key="1">
    <source>
        <dbReference type="EnsemblPlants" id="OGLUM08G07140.1"/>
    </source>
</evidence>
<dbReference type="PANTHER" id="PTHR34591:SF21">
    <property type="entry name" value="F-BOX DOMAIN CONTAINING PROTEIN, EXPRESSED"/>
    <property type="match status" value="1"/>
</dbReference>
<reference evidence="1" key="2">
    <citation type="submission" date="2018-05" db="EMBL/GenBank/DDBJ databases">
        <title>OgluRS3 (Oryza glumaepatula Reference Sequence Version 3).</title>
        <authorList>
            <person name="Zhang J."/>
            <person name="Kudrna D."/>
            <person name="Lee S."/>
            <person name="Talag J."/>
            <person name="Welchert J."/>
            <person name="Wing R.A."/>
        </authorList>
    </citation>
    <scope>NUCLEOTIDE SEQUENCE [LARGE SCALE GENOMIC DNA]</scope>
</reference>
<keyword evidence="2" id="KW-1185">Reference proteome</keyword>
<protein>
    <submittedName>
        <fullName evidence="1">Uncharacterized protein</fullName>
    </submittedName>
</protein>
<dbReference type="Gramene" id="OGLUM08G07140.1">
    <property type="protein sequence ID" value="OGLUM08G07140.1"/>
    <property type="gene ID" value="OGLUM08G07140"/>
</dbReference>
<name>A0A0E0ASF1_9ORYZ</name>
<accession>A0A0E0ASF1</accession>
<dbReference type="HOGENOM" id="CLU_2041698_0_0_1"/>
<dbReference type="Proteomes" id="UP000026961">
    <property type="component" value="Chromosome 8"/>
</dbReference>
<dbReference type="AlphaFoldDB" id="A0A0E0ASF1"/>